<sequence>MFNPKLFELLSDSLKKQHEIALITITSHSTENLVGAKLLLWPDGSMYSDRDYSKFFSEQLIEHCLPLLLEQKTKSITFEWREGNVECYVESFTPPSRLIVAGAGHVSEPVEKMGRMLGFSVTVIDDRKSFANRDNFPVADEIICMPYLDFFKDVHITPKTYILLLTRGHKFDVISLQQLLKREEKLDARERTAYIGMIGSRRRIAGVFEQLKSEFTNHHFKNIYSPVGLDIGAQSPAEIAVSIFAELLKVQNKSTGHSKREKIKDYEKLKFYERNRS</sequence>
<evidence type="ECO:0000313" key="3">
    <source>
        <dbReference type="Proteomes" id="UP000595349"/>
    </source>
</evidence>
<dbReference type="PANTHER" id="PTHR30388">
    <property type="entry name" value="ALDEHYDE OXIDOREDUCTASE MOLYBDENUM COFACTOR ASSEMBLY PROTEIN"/>
    <property type="match status" value="1"/>
</dbReference>
<dbReference type="AlphaFoldDB" id="A0A7T6ZCM1"/>
<dbReference type="Gene3D" id="3.40.50.720">
    <property type="entry name" value="NAD(P)-binding Rossmann-like Domain"/>
    <property type="match status" value="1"/>
</dbReference>
<dbReference type="RefSeq" id="WP_200085479.1">
    <property type="nucleotide sequence ID" value="NZ_CP054706.1"/>
</dbReference>
<name>A0A7T6ZCM1_9BACI</name>
<dbReference type="KEGG" id="scib:HUG20_14840"/>
<proteinExistence type="predicted"/>
<gene>
    <name evidence="2" type="ORF">HUG20_14840</name>
</gene>
<evidence type="ECO:0000313" key="2">
    <source>
        <dbReference type="EMBL" id="QQK81046.1"/>
    </source>
</evidence>
<dbReference type="InterPro" id="IPR027051">
    <property type="entry name" value="XdhC_Rossmann_dom"/>
</dbReference>
<dbReference type="InterPro" id="IPR052698">
    <property type="entry name" value="MoCofactor_Util/Proc"/>
</dbReference>
<dbReference type="EMBL" id="CP054706">
    <property type="protein sequence ID" value="QQK81046.1"/>
    <property type="molecule type" value="Genomic_DNA"/>
</dbReference>
<dbReference type="Proteomes" id="UP000595349">
    <property type="component" value="Chromosome"/>
</dbReference>
<feature type="domain" description="XdhC Rossmann" evidence="1">
    <location>
        <begin position="98"/>
        <end position="247"/>
    </location>
</feature>
<evidence type="ECO:0000259" key="1">
    <source>
        <dbReference type="Pfam" id="PF13478"/>
    </source>
</evidence>
<accession>A0A7T6ZCM1</accession>
<keyword evidence="3" id="KW-1185">Reference proteome</keyword>
<dbReference type="PANTHER" id="PTHR30388:SF6">
    <property type="entry name" value="XANTHINE DEHYDROGENASE SUBUNIT A-RELATED"/>
    <property type="match status" value="1"/>
</dbReference>
<dbReference type="Pfam" id="PF13478">
    <property type="entry name" value="XdhC_C"/>
    <property type="match status" value="1"/>
</dbReference>
<reference evidence="2 3" key="1">
    <citation type="submission" date="2020-06" db="EMBL/GenBank/DDBJ databases">
        <title>Genomic analysis of Salicibibacter sp. NKC21-4.</title>
        <authorList>
            <person name="Oh Y.J."/>
        </authorList>
    </citation>
    <scope>NUCLEOTIDE SEQUENCE [LARGE SCALE GENOMIC DNA]</scope>
    <source>
        <strain evidence="2 3">NKC21-4</strain>
    </source>
</reference>
<protein>
    <submittedName>
        <fullName evidence="2">XdhC family protein</fullName>
    </submittedName>
</protein>
<organism evidence="2 3">
    <name type="scientific">Salicibibacter cibi</name>
    <dbReference type="NCBI Taxonomy" id="2743001"/>
    <lineage>
        <taxon>Bacteria</taxon>
        <taxon>Bacillati</taxon>
        <taxon>Bacillota</taxon>
        <taxon>Bacilli</taxon>
        <taxon>Bacillales</taxon>
        <taxon>Bacillaceae</taxon>
        <taxon>Salicibibacter</taxon>
    </lineage>
</organism>